<evidence type="ECO:0000313" key="2">
    <source>
        <dbReference type="EMBL" id="OCF30235.1"/>
    </source>
</evidence>
<reference evidence="3" key="4">
    <citation type="submission" date="2024-02" db="EMBL/GenBank/DDBJ databases">
        <title>Comparative genomics of Cryptococcus and Kwoniella reveals pathogenesis evolution and contrasting modes of karyotype evolution via chromosome fusion or intercentromeric recombination.</title>
        <authorList>
            <person name="Coelho M.A."/>
            <person name="David-Palma M."/>
            <person name="Shea T."/>
            <person name="Bowers K."/>
            <person name="McGinley-Smith S."/>
            <person name="Mohammad A.W."/>
            <person name="Gnirke A."/>
            <person name="Yurkov A.M."/>
            <person name="Nowrousian M."/>
            <person name="Sun S."/>
            <person name="Cuomo C.A."/>
            <person name="Heitman J."/>
        </authorList>
    </citation>
    <scope>NUCLEOTIDE SEQUENCE</scope>
    <source>
        <strain evidence="3">CBS 10118</strain>
    </source>
</reference>
<accession>A0A1B9GGW9</accession>
<sequence>MSFGRSTQDLPSIATSVGTGTVSAPSNEAGNTSHTLEDPAKQALLDEIDSVSGSCQRQIVYQREKRPVAAEYTMAIHKMTIDFLTDLKNNITCENPDDSSSRIKESWVRSPESRLYENDWPTIGQWHGKREEDINKASGRKYPFTARIMDVLPCIEVNLKNCHSSSSHTRRKPKVPYDSEGLVNRAWDFAWVRSTEGPSYDAGIQSSFDSYVTEFEHELSGGATERDNQIPDRTWWSKFNPFSRSSQRSGQKERKWCCI</sequence>
<evidence type="ECO:0000313" key="3">
    <source>
        <dbReference type="EMBL" id="WVW81065.1"/>
    </source>
</evidence>
<protein>
    <submittedName>
        <fullName evidence="2">Uncharacterized protein</fullName>
    </submittedName>
</protein>
<dbReference type="EMBL" id="CP144541">
    <property type="protein sequence ID" value="WVW81065.1"/>
    <property type="molecule type" value="Genomic_DNA"/>
</dbReference>
<dbReference type="EMBL" id="KI894018">
    <property type="protein sequence ID" value="OCF30235.1"/>
    <property type="molecule type" value="Genomic_DNA"/>
</dbReference>
<keyword evidence="4" id="KW-1185">Reference proteome</keyword>
<dbReference type="RefSeq" id="XP_019051305.1">
    <property type="nucleotide sequence ID" value="XM_019188427.1"/>
</dbReference>
<reference evidence="2" key="3">
    <citation type="submission" date="2014-01" db="EMBL/GenBank/DDBJ databases">
        <title>Evolution of pathogenesis and genome organization in the Tremellales.</title>
        <authorList>
            <person name="Cuomo C."/>
            <person name="Litvintseva A."/>
            <person name="Heitman J."/>
            <person name="Chen Y."/>
            <person name="Sun S."/>
            <person name="Springer D."/>
            <person name="Dromer F."/>
            <person name="Young S."/>
            <person name="Zeng Q."/>
            <person name="Chapman S."/>
            <person name="Gujja S."/>
            <person name="Saif S."/>
            <person name="Birren B."/>
        </authorList>
    </citation>
    <scope>NUCLEOTIDE SEQUENCE</scope>
    <source>
        <strain evidence="2">CBS 10118</strain>
    </source>
</reference>
<organism evidence="2">
    <name type="scientific">Kwoniella bestiolae CBS 10118</name>
    <dbReference type="NCBI Taxonomy" id="1296100"/>
    <lineage>
        <taxon>Eukaryota</taxon>
        <taxon>Fungi</taxon>
        <taxon>Dikarya</taxon>
        <taxon>Basidiomycota</taxon>
        <taxon>Agaricomycotina</taxon>
        <taxon>Tremellomycetes</taxon>
        <taxon>Tremellales</taxon>
        <taxon>Cryptococcaceae</taxon>
        <taxon>Kwoniella</taxon>
    </lineage>
</organism>
<dbReference type="KEGG" id="kbi:30206153"/>
<evidence type="ECO:0000256" key="1">
    <source>
        <dbReference type="SAM" id="MobiDB-lite"/>
    </source>
</evidence>
<reference evidence="3" key="2">
    <citation type="submission" date="2013-07" db="EMBL/GenBank/DDBJ databases">
        <authorList>
            <consortium name="The Broad Institute Genome Sequencing Platform"/>
            <person name="Cuomo C."/>
            <person name="Litvintseva A."/>
            <person name="Chen Y."/>
            <person name="Heitman J."/>
            <person name="Sun S."/>
            <person name="Springer D."/>
            <person name="Dromer F."/>
            <person name="Young S.K."/>
            <person name="Zeng Q."/>
            <person name="Gargeya S."/>
            <person name="Fitzgerald M."/>
            <person name="Abouelleil A."/>
            <person name="Alvarado L."/>
            <person name="Berlin A.M."/>
            <person name="Chapman S.B."/>
            <person name="Dewar J."/>
            <person name="Goldberg J."/>
            <person name="Griggs A."/>
            <person name="Gujja S."/>
            <person name="Hansen M."/>
            <person name="Howarth C."/>
            <person name="Imamovic A."/>
            <person name="Larimer J."/>
            <person name="McCowan C."/>
            <person name="Murphy C."/>
            <person name="Pearson M."/>
            <person name="Priest M."/>
            <person name="Roberts A."/>
            <person name="Saif S."/>
            <person name="Shea T."/>
            <person name="Sykes S."/>
            <person name="Wortman J."/>
            <person name="Nusbaum C."/>
            <person name="Birren B."/>
        </authorList>
    </citation>
    <scope>NUCLEOTIDE SEQUENCE</scope>
    <source>
        <strain evidence="3">CBS 10118</strain>
    </source>
</reference>
<feature type="region of interest" description="Disordered" evidence="1">
    <location>
        <begin position="1"/>
        <end position="34"/>
    </location>
</feature>
<evidence type="ECO:0000313" key="4">
    <source>
        <dbReference type="Proteomes" id="UP000092730"/>
    </source>
</evidence>
<dbReference type="GeneID" id="30206153"/>
<gene>
    <name evidence="2" type="ORF">I302_01754</name>
    <name evidence="3" type="ORF">I302_103056</name>
</gene>
<dbReference type="Proteomes" id="UP000092730">
    <property type="component" value="Chromosome 1"/>
</dbReference>
<dbReference type="VEuPathDB" id="FungiDB:I302_01754"/>
<name>A0A1B9GGW9_9TREE</name>
<proteinExistence type="predicted"/>
<reference evidence="2" key="1">
    <citation type="submission" date="2013-07" db="EMBL/GenBank/DDBJ databases">
        <title>The Genome Sequence of Cryptococcus bestiolae CBS10118.</title>
        <authorList>
            <consortium name="The Broad Institute Genome Sequencing Platform"/>
            <person name="Cuomo C."/>
            <person name="Litvintseva A."/>
            <person name="Chen Y."/>
            <person name="Heitman J."/>
            <person name="Sun S."/>
            <person name="Springer D."/>
            <person name="Dromer F."/>
            <person name="Young S.K."/>
            <person name="Zeng Q."/>
            <person name="Gargeya S."/>
            <person name="Fitzgerald M."/>
            <person name="Abouelleil A."/>
            <person name="Alvarado L."/>
            <person name="Berlin A.M."/>
            <person name="Chapman S.B."/>
            <person name="Dewar J."/>
            <person name="Goldberg J."/>
            <person name="Griggs A."/>
            <person name="Gujja S."/>
            <person name="Hansen M."/>
            <person name="Howarth C."/>
            <person name="Imamovic A."/>
            <person name="Larimer J."/>
            <person name="McCowan C."/>
            <person name="Murphy C."/>
            <person name="Pearson M."/>
            <person name="Priest M."/>
            <person name="Roberts A."/>
            <person name="Saif S."/>
            <person name="Shea T."/>
            <person name="Sykes S."/>
            <person name="Wortman J."/>
            <person name="Nusbaum C."/>
            <person name="Birren B."/>
        </authorList>
    </citation>
    <scope>NUCLEOTIDE SEQUENCE [LARGE SCALE GENOMIC DNA]</scope>
    <source>
        <strain evidence="2">CBS 10118</strain>
    </source>
</reference>
<dbReference type="AlphaFoldDB" id="A0A1B9GGW9"/>